<organism evidence="1">
    <name type="scientific">uncultured alpha proteobacterium HF0070_34A12</name>
    <dbReference type="NCBI Taxonomy" id="710806"/>
    <lineage>
        <taxon>Bacteria</taxon>
        <taxon>Pseudomonadati</taxon>
        <taxon>Pseudomonadota</taxon>
        <taxon>Alphaproteobacteria</taxon>
        <taxon>environmental samples</taxon>
    </lineage>
</organism>
<dbReference type="EMBL" id="GU474910">
    <property type="protein sequence ID" value="ADI19113.1"/>
    <property type="molecule type" value="Genomic_DNA"/>
</dbReference>
<reference evidence="1" key="1">
    <citation type="journal article" date="2011" name="Environ. Microbiol.">
        <title>Time-series analyses of Monterey Bay coastal microbial picoplankton using a 'genome proxy' microarray.</title>
        <authorList>
            <person name="Rich V.I."/>
            <person name="Pham V.D."/>
            <person name="Eppley J."/>
            <person name="Shi Y."/>
            <person name="DeLong E.F."/>
        </authorList>
    </citation>
    <scope>NUCLEOTIDE SEQUENCE</scope>
</reference>
<dbReference type="AlphaFoldDB" id="E0XXH2"/>
<proteinExistence type="predicted"/>
<protein>
    <submittedName>
        <fullName evidence="1">Uncharacterized protein</fullName>
    </submittedName>
</protein>
<name>E0XXH2_9PROT</name>
<accession>E0XXH2</accession>
<evidence type="ECO:0000313" key="1">
    <source>
        <dbReference type="EMBL" id="ADI19113.1"/>
    </source>
</evidence>
<sequence>MAMEEWAVREQVPVLTILDSFICPTSTVHKPDKVIGIHFSELVGARCLATRDDFDLQPH</sequence>